<protein>
    <submittedName>
        <fullName evidence="1">Uncharacterized protein</fullName>
    </submittedName>
</protein>
<organism evidence="1 2">
    <name type="scientific">Cyclospora cayetanensis</name>
    <dbReference type="NCBI Taxonomy" id="88456"/>
    <lineage>
        <taxon>Eukaryota</taxon>
        <taxon>Sar</taxon>
        <taxon>Alveolata</taxon>
        <taxon>Apicomplexa</taxon>
        <taxon>Conoidasida</taxon>
        <taxon>Coccidia</taxon>
        <taxon>Eucoccidiorida</taxon>
        <taxon>Eimeriorina</taxon>
        <taxon>Eimeriidae</taxon>
        <taxon>Cyclospora</taxon>
    </lineage>
</organism>
<proteinExistence type="predicted"/>
<comment type="caution">
    <text evidence="1">The sequence shown here is derived from an EMBL/GenBank/DDBJ whole genome shotgun (WGS) entry which is preliminary data.</text>
</comment>
<dbReference type="AlphaFoldDB" id="A0A1D3D436"/>
<gene>
    <name evidence="1" type="ORF">cyc_00350</name>
</gene>
<keyword evidence="2" id="KW-1185">Reference proteome</keyword>
<evidence type="ECO:0000313" key="1">
    <source>
        <dbReference type="EMBL" id="OEH78222.1"/>
    </source>
</evidence>
<dbReference type="EMBL" id="JROU02000815">
    <property type="protein sequence ID" value="OEH78222.1"/>
    <property type="molecule type" value="Genomic_DNA"/>
</dbReference>
<dbReference type="Proteomes" id="UP000095192">
    <property type="component" value="Unassembled WGS sequence"/>
</dbReference>
<reference evidence="1 2" key="1">
    <citation type="journal article" date="2016" name="BMC Genomics">
        <title>Comparative genomics reveals Cyclospora cayetanensis possesses coccidia-like metabolism and invasion components but unique surface antigens.</title>
        <authorList>
            <person name="Liu S."/>
            <person name="Wang L."/>
            <person name="Zheng H."/>
            <person name="Xu Z."/>
            <person name="Roellig D.M."/>
            <person name="Li N."/>
            <person name="Frace M.A."/>
            <person name="Tang K."/>
            <person name="Arrowood M.J."/>
            <person name="Moss D.M."/>
            <person name="Zhang L."/>
            <person name="Feng Y."/>
            <person name="Xiao L."/>
        </authorList>
    </citation>
    <scope>NUCLEOTIDE SEQUENCE [LARGE SCALE GENOMIC DNA]</scope>
    <source>
        <strain evidence="1 2">CHN_HEN01</strain>
    </source>
</reference>
<name>A0A1D3D436_9EIME</name>
<sequence length="313" mass="33925">MAGRLPARPYSSIASSARNPLVMPHTLRGFAACAATKAARGHSAALSAALQTGRSTAPPAHCCAFRGSLSAIGSAAAAAVPAVEHASLRGLMNQQGRYLHFASRAEFKNFLKGPREGRLVRGVPTLEYRALGHNRQRRQWPYFIRRAFFCPQTLPTYRALLLQQQPLTPCNNRNNRILSPRAAARVVAARSDSSAAVSGATRSGELRNRGHGQHALALHLKSYLNSAGRSGIGERLLLQYTSDAAVARQQLQRALQQEMPYAEINAQCTDGKRSISISCMKQQEDLLTLKVSDTKAFDTQKAVVAILSRLGCL</sequence>
<evidence type="ECO:0000313" key="2">
    <source>
        <dbReference type="Proteomes" id="UP000095192"/>
    </source>
</evidence>
<dbReference type="VEuPathDB" id="ToxoDB:cyc_00350"/>
<dbReference type="InParanoid" id="A0A1D3D436"/>
<accession>A0A1D3D436</accession>